<feature type="compositionally biased region" description="Acidic residues" evidence="1">
    <location>
        <begin position="347"/>
        <end position="359"/>
    </location>
</feature>
<dbReference type="AlphaFoldDB" id="H3HDM3"/>
<feature type="compositionally biased region" description="Acidic residues" evidence="1">
    <location>
        <begin position="480"/>
        <end position="525"/>
    </location>
</feature>
<name>H3HDM3_PHYRM</name>
<dbReference type="OMA" id="WESRTTL"/>
<evidence type="ECO:0000313" key="3">
    <source>
        <dbReference type="Proteomes" id="UP000005238"/>
    </source>
</evidence>
<dbReference type="EnsemblProtists" id="Phyra96276">
    <property type="protein sequence ID" value="Phyra96276"/>
    <property type="gene ID" value="Phyra96276"/>
</dbReference>
<feature type="region of interest" description="Disordered" evidence="1">
    <location>
        <begin position="133"/>
        <end position="236"/>
    </location>
</feature>
<protein>
    <submittedName>
        <fullName evidence="2">Uncharacterized protein</fullName>
    </submittedName>
</protein>
<feature type="compositionally biased region" description="Basic residues" evidence="1">
    <location>
        <begin position="385"/>
        <end position="398"/>
    </location>
</feature>
<keyword evidence="3" id="KW-1185">Reference proteome</keyword>
<proteinExistence type="predicted"/>
<dbReference type="InParanoid" id="H3HDM3"/>
<feature type="compositionally biased region" description="Low complexity" evidence="1">
    <location>
        <begin position="409"/>
        <end position="419"/>
    </location>
</feature>
<reference evidence="3" key="1">
    <citation type="journal article" date="2006" name="Science">
        <title>Phytophthora genome sequences uncover evolutionary origins and mechanisms of pathogenesis.</title>
        <authorList>
            <person name="Tyler B.M."/>
            <person name="Tripathy S."/>
            <person name="Zhang X."/>
            <person name="Dehal P."/>
            <person name="Jiang R.H."/>
            <person name="Aerts A."/>
            <person name="Arredondo F.D."/>
            <person name="Baxter L."/>
            <person name="Bensasson D."/>
            <person name="Beynon J.L."/>
            <person name="Chapman J."/>
            <person name="Damasceno C.M."/>
            <person name="Dorrance A.E."/>
            <person name="Dou D."/>
            <person name="Dickerman A.W."/>
            <person name="Dubchak I.L."/>
            <person name="Garbelotto M."/>
            <person name="Gijzen M."/>
            <person name="Gordon S.G."/>
            <person name="Govers F."/>
            <person name="Grunwald N.J."/>
            <person name="Huang W."/>
            <person name="Ivors K.L."/>
            <person name="Jones R.W."/>
            <person name="Kamoun S."/>
            <person name="Krampis K."/>
            <person name="Lamour K.H."/>
            <person name="Lee M.K."/>
            <person name="McDonald W.H."/>
            <person name="Medina M."/>
            <person name="Meijer H.J."/>
            <person name="Nordberg E.K."/>
            <person name="Maclean D.J."/>
            <person name="Ospina-Giraldo M.D."/>
            <person name="Morris P.F."/>
            <person name="Phuntumart V."/>
            <person name="Putnam N.H."/>
            <person name="Rash S."/>
            <person name="Rose J.K."/>
            <person name="Sakihama Y."/>
            <person name="Salamov A.A."/>
            <person name="Savidor A."/>
            <person name="Scheuring C.F."/>
            <person name="Smith B.M."/>
            <person name="Sobral B.W."/>
            <person name="Terry A."/>
            <person name="Torto-Alalibo T.A."/>
            <person name="Win J."/>
            <person name="Xu Z."/>
            <person name="Zhang H."/>
            <person name="Grigoriev I.V."/>
            <person name="Rokhsar D.S."/>
            <person name="Boore J.L."/>
        </authorList>
    </citation>
    <scope>NUCLEOTIDE SEQUENCE [LARGE SCALE GENOMIC DNA]</scope>
    <source>
        <strain evidence="3">Pr102</strain>
    </source>
</reference>
<evidence type="ECO:0000313" key="2">
    <source>
        <dbReference type="EnsemblProtists" id="Phyra96276"/>
    </source>
</evidence>
<feature type="compositionally biased region" description="Basic and acidic residues" evidence="1">
    <location>
        <begin position="315"/>
        <end position="330"/>
    </location>
</feature>
<accession>H3HDM3</accession>
<dbReference type="VEuPathDB" id="FungiDB:KRP23_12494"/>
<feature type="compositionally biased region" description="Basic and acidic residues" evidence="1">
    <location>
        <begin position="399"/>
        <end position="408"/>
    </location>
</feature>
<dbReference type="EMBL" id="DS566066">
    <property type="status" value="NOT_ANNOTATED_CDS"/>
    <property type="molecule type" value="Genomic_DNA"/>
</dbReference>
<feature type="region of interest" description="Disordered" evidence="1">
    <location>
        <begin position="44"/>
        <end position="73"/>
    </location>
</feature>
<feature type="compositionally biased region" description="Low complexity" evidence="1">
    <location>
        <begin position="179"/>
        <end position="188"/>
    </location>
</feature>
<feature type="compositionally biased region" description="Basic and acidic residues" evidence="1">
    <location>
        <begin position="133"/>
        <end position="169"/>
    </location>
</feature>
<organism evidence="2 3">
    <name type="scientific">Phytophthora ramorum</name>
    <name type="common">Sudden oak death agent</name>
    <dbReference type="NCBI Taxonomy" id="164328"/>
    <lineage>
        <taxon>Eukaryota</taxon>
        <taxon>Sar</taxon>
        <taxon>Stramenopiles</taxon>
        <taxon>Oomycota</taxon>
        <taxon>Peronosporomycetes</taxon>
        <taxon>Peronosporales</taxon>
        <taxon>Peronosporaceae</taxon>
        <taxon>Phytophthora</taxon>
    </lineage>
</organism>
<dbReference type="HOGENOM" id="CLU_032443_0_0_1"/>
<feature type="region of interest" description="Disordered" evidence="1">
    <location>
        <begin position="347"/>
        <end position="525"/>
    </location>
</feature>
<evidence type="ECO:0000256" key="1">
    <source>
        <dbReference type="SAM" id="MobiDB-lite"/>
    </source>
</evidence>
<dbReference type="eggNOG" id="ENOG502QWNH">
    <property type="taxonomic scope" value="Eukaryota"/>
</dbReference>
<sequence>MTDLIGGIEDEHVVVHGADKIFYTPISAKSAFPFHDEGRICSTAKPEPSRSCSPPLRLQGFSARPSSSSTPFKERANMSQEIYATLHLGMDHVLAKLLLDAPPLPESLKLQTETQSLGTTWVQVTDAYERRKSMLQRRKEKENTKNKSKRREELPAKKNKKKQEAEKDSKKKTKHKTKSSSSGTTSASPRNGKSSPSVKTEKKSHKKRSTSTSPRVPKLESGSTAVETKASEQPDAYGASILKKLHKLSMCENVTFGSNKYKAIVRWLELDKGKDSGTSPELVELLSKLQLEAAAEKKSKKLSRKRSLLTGPLDDTLRSEQRNKRLLNAERGRRQKKFAAYVDEDEVVYESGEEEEEPEYSGRYSDSDEAEFMPELDNSPPPEKAKKRAGRQPLKRQKKLVEEQKESEPPASSAAASYKSSREQFAAVVAKIRADEVASGTETTGTADTKYLSYEKKAKPVKKATPAKAGASSKSAIVLDDSEEEDEEEEEEEEEETKEAQEDSSTDDDHDMFDLNEEDVKDERY</sequence>
<dbReference type="Proteomes" id="UP000005238">
    <property type="component" value="Unassembled WGS sequence"/>
</dbReference>
<dbReference type="VEuPathDB" id="FungiDB:KRP22_13027"/>
<feature type="region of interest" description="Disordered" evidence="1">
    <location>
        <begin position="297"/>
        <end position="330"/>
    </location>
</feature>
<feature type="compositionally biased region" description="Polar residues" evidence="1">
    <location>
        <begin position="64"/>
        <end position="73"/>
    </location>
</feature>
<dbReference type="VEuPathDB" id="FungiDB:KRP23_12493"/>
<feature type="compositionally biased region" description="Basic residues" evidence="1">
    <location>
        <begin position="298"/>
        <end position="307"/>
    </location>
</feature>
<reference evidence="2" key="2">
    <citation type="submission" date="2015-06" db="UniProtKB">
        <authorList>
            <consortium name="EnsemblProtists"/>
        </authorList>
    </citation>
    <scope>IDENTIFICATION</scope>
    <source>
        <strain evidence="2">Pr102</strain>
    </source>
</reference>